<reference evidence="2" key="1">
    <citation type="submission" date="2010-04" db="EMBL/GenBank/DDBJ databases">
        <title>Complete sequence of Thiomonas intermedia K12.</title>
        <authorList>
            <consortium name="US DOE Joint Genome Institute"/>
            <person name="Lucas S."/>
            <person name="Copeland A."/>
            <person name="Lapidus A."/>
            <person name="Cheng J.-F."/>
            <person name="Bruce D."/>
            <person name="Goodwin L."/>
            <person name="Pitluck S."/>
            <person name="Davenport K."/>
            <person name="Detter J.C."/>
            <person name="Han C."/>
            <person name="Tapia R."/>
            <person name="Land M."/>
            <person name="Hauser L."/>
            <person name="Kyrpides N."/>
            <person name="Ovchinnikova G."/>
            <person name="Kerfeld C.A."/>
            <person name="Cannon G.C."/>
            <person name="Heinhorst S."/>
            <person name="Woyke T."/>
        </authorList>
    </citation>
    <scope>NUCLEOTIDE SEQUENCE [LARGE SCALE GENOMIC DNA]</scope>
    <source>
        <strain evidence="2">K12</strain>
    </source>
</reference>
<dbReference type="KEGG" id="tin:Tint_0385"/>
<dbReference type="HOGENOM" id="CLU_2604955_0_0_4"/>
<proteinExistence type="predicted"/>
<accession>D5X4J5</accession>
<feature type="region of interest" description="Disordered" evidence="1">
    <location>
        <begin position="1"/>
        <end position="21"/>
    </location>
</feature>
<organism evidence="2">
    <name type="scientific">Thiomonas intermedia (strain K12)</name>
    <name type="common">Thiobacillus intermedius</name>
    <dbReference type="NCBI Taxonomy" id="75379"/>
    <lineage>
        <taxon>Bacteria</taxon>
        <taxon>Pseudomonadati</taxon>
        <taxon>Pseudomonadota</taxon>
        <taxon>Betaproteobacteria</taxon>
        <taxon>Burkholderiales</taxon>
        <taxon>Thiomonas</taxon>
    </lineage>
</organism>
<evidence type="ECO:0000256" key="1">
    <source>
        <dbReference type="SAM" id="MobiDB-lite"/>
    </source>
</evidence>
<evidence type="ECO:0000313" key="2">
    <source>
        <dbReference type="EMBL" id="ADG29796.1"/>
    </source>
</evidence>
<protein>
    <submittedName>
        <fullName evidence="2">Uncharacterized protein</fullName>
    </submittedName>
</protein>
<name>D5X4J5_THIK1</name>
<gene>
    <name evidence="2" type="ordered locus">Tint_0385</name>
</gene>
<dbReference type="AlphaFoldDB" id="D5X4J5"/>
<dbReference type="EMBL" id="CP002021">
    <property type="protein sequence ID" value="ADG29796.1"/>
    <property type="molecule type" value="Genomic_DNA"/>
</dbReference>
<sequence length="79" mass="8660">MSATTLKTPRADQPAALQTIPSPLPLSDVRKNEPNLVLMSWAEWAATPRDYRLTKGTQRRVLRAHPSGGVGLYPVHITG</sequence>